<feature type="domain" description="Zn(2)-C6 fungal-type" evidence="9">
    <location>
        <begin position="30"/>
        <end position="58"/>
    </location>
</feature>
<evidence type="ECO:0000256" key="8">
    <source>
        <dbReference type="SAM" id="MobiDB-lite"/>
    </source>
</evidence>
<dbReference type="Proteomes" id="UP000053029">
    <property type="component" value="Unassembled WGS sequence"/>
</dbReference>
<dbReference type="CDD" id="cd00067">
    <property type="entry name" value="GAL4"/>
    <property type="match status" value="1"/>
</dbReference>
<dbReference type="Gene3D" id="4.10.240.10">
    <property type="entry name" value="Zn(2)-C6 fungal-type DNA-binding domain"/>
    <property type="match status" value="1"/>
</dbReference>
<dbReference type="InterPro" id="IPR001138">
    <property type="entry name" value="Zn2Cys6_DnaBD"/>
</dbReference>
<evidence type="ECO:0000313" key="10">
    <source>
        <dbReference type="EMBL" id="KIW79934.1"/>
    </source>
</evidence>
<evidence type="ECO:0000256" key="3">
    <source>
        <dbReference type="ARBA" id="ARBA00022833"/>
    </source>
</evidence>
<evidence type="ECO:0000313" key="11">
    <source>
        <dbReference type="Proteomes" id="UP000053029"/>
    </source>
</evidence>
<dbReference type="GO" id="GO:0045944">
    <property type="term" value="P:positive regulation of transcription by RNA polymerase II"/>
    <property type="evidence" value="ECO:0007669"/>
    <property type="project" value="TreeGrafter"/>
</dbReference>
<organism evidence="10 11">
    <name type="scientific">Fonsecaea pedrosoi CBS 271.37</name>
    <dbReference type="NCBI Taxonomy" id="1442368"/>
    <lineage>
        <taxon>Eukaryota</taxon>
        <taxon>Fungi</taxon>
        <taxon>Dikarya</taxon>
        <taxon>Ascomycota</taxon>
        <taxon>Pezizomycotina</taxon>
        <taxon>Eurotiomycetes</taxon>
        <taxon>Chaetothyriomycetidae</taxon>
        <taxon>Chaetothyriales</taxon>
        <taxon>Herpotrichiellaceae</taxon>
        <taxon>Fonsecaea</taxon>
    </lineage>
</organism>
<evidence type="ECO:0000259" key="9">
    <source>
        <dbReference type="PROSITE" id="PS50048"/>
    </source>
</evidence>
<dbReference type="GeneID" id="25306039"/>
<dbReference type="InterPro" id="IPR036864">
    <property type="entry name" value="Zn2-C6_fun-type_DNA-bd_sf"/>
</dbReference>
<feature type="region of interest" description="Disordered" evidence="8">
    <location>
        <begin position="126"/>
        <end position="148"/>
    </location>
</feature>
<evidence type="ECO:0000256" key="1">
    <source>
        <dbReference type="ARBA" id="ARBA00004123"/>
    </source>
</evidence>
<dbReference type="CDD" id="cd12148">
    <property type="entry name" value="fungal_TF_MHR"/>
    <property type="match status" value="1"/>
</dbReference>
<evidence type="ECO:0000256" key="6">
    <source>
        <dbReference type="ARBA" id="ARBA00023163"/>
    </source>
</evidence>
<protein>
    <recommendedName>
        <fullName evidence="9">Zn(2)-C6 fungal-type domain-containing protein</fullName>
    </recommendedName>
</protein>
<feature type="region of interest" description="Disordered" evidence="8">
    <location>
        <begin position="812"/>
        <end position="833"/>
    </location>
</feature>
<dbReference type="Pfam" id="PF00172">
    <property type="entry name" value="Zn_clus"/>
    <property type="match status" value="1"/>
</dbReference>
<dbReference type="RefSeq" id="XP_013283742.1">
    <property type="nucleotide sequence ID" value="XM_013428288.1"/>
</dbReference>
<dbReference type="InterPro" id="IPR051711">
    <property type="entry name" value="Stress_Response_Reg"/>
</dbReference>
<dbReference type="GO" id="GO:0000981">
    <property type="term" value="F:DNA-binding transcription factor activity, RNA polymerase II-specific"/>
    <property type="evidence" value="ECO:0007669"/>
    <property type="project" value="InterPro"/>
</dbReference>
<keyword evidence="3" id="KW-0862">Zinc</keyword>
<dbReference type="GO" id="GO:0008270">
    <property type="term" value="F:zinc ion binding"/>
    <property type="evidence" value="ECO:0007669"/>
    <property type="project" value="InterPro"/>
</dbReference>
<dbReference type="AlphaFoldDB" id="A0A0D2H5N3"/>
<reference evidence="10 11" key="1">
    <citation type="submission" date="2015-01" db="EMBL/GenBank/DDBJ databases">
        <title>The Genome Sequence of Fonsecaea pedrosoi CBS 271.37.</title>
        <authorList>
            <consortium name="The Broad Institute Genomics Platform"/>
            <person name="Cuomo C."/>
            <person name="de Hoog S."/>
            <person name="Gorbushina A."/>
            <person name="Stielow B."/>
            <person name="Teixiera M."/>
            <person name="Abouelleil A."/>
            <person name="Chapman S.B."/>
            <person name="Priest M."/>
            <person name="Young S.K."/>
            <person name="Wortman J."/>
            <person name="Nusbaum C."/>
            <person name="Birren B."/>
        </authorList>
    </citation>
    <scope>NUCLEOTIDE SEQUENCE [LARGE SCALE GENOMIC DNA]</scope>
    <source>
        <strain evidence="10 11">CBS 271.37</strain>
    </source>
</reference>
<evidence type="ECO:0000256" key="4">
    <source>
        <dbReference type="ARBA" id="ARBA00023015"/>
    </source>
</evidence>
<feature type="region of interest" description="Disordered" evidence="8">
    <location>
        <begin position="1"/>
        <end position="24"/>
    </location>
</feature>
<evidence type="ECO:0000256" key="7">
    <source>
        <dbReference type="ARBA" id="ARBA00023242"/>
    </source>
</evidence>
<accession>A0A0D2H5N3</accession>
<dbReference type="EMBL" id="KN846972">
    <property type="protein sequence ID" value="KIW79934.1"/>
    <property type="molecule type" value="Genomic_DNA"/>
</dbReference>
<dbReference type="PANTHER" id="PTHR47540:SF1">
    <property type="entry name" value="ACTIVATOR OF STRESS GENES 1-RELATED"/>
    <property type="match status" value="1"/>
</dbReference>
<dbReference type="GO" id="GO:0006351">
    <property type="term" value="P:DNA-templated transcription"/>
    <property type="evidence" value="ECO:0007669"/>
    <property type="project" value="InterPro"/>
</dbReference>
<comment type="subcellular location">
    <subcellularLocation>
        <location evidence="1">Nucleus</location>
    </subcellularLocation>
</comment>
<keyword evidence="5" id="KW-0238">DNA-binding</keyword>
<keyword evidence="6" id="KW-0804">Transcription</keyword>
<dbReference type="PANTHER" id="PTHR47540">
    <property type="entry name" value="THIAMINE REPRESSIBLE GENES REGULATORY PROTEIN THI5"/>
    <property type="match status" value="1"/>
</dbReference>
<dbReference type="SMART" id="SM00906">
    <property type="entry name" value="Fungal_trans"/>
    <property type="match status" value="1"/>
</dbReference>
<dbReference type="GO" id="GO:0005634">
    <property type="term" value="C:nucleus"/>
    <property type="evidence" value="ECO:0007669"/>
    <property type="project" value="UniProtKB-SubCell"/>
</dbReference>
<dbReference type="OrthoDB" id="422427at2759"/>
<keyword evidence="2" id="KW-0479">Metal-binding</keyword>
<dbReference type="STRING" id="1442368.A0A0D2H5N3"/>
<feature type="compositionally biased region" description="Polar residues" evidence="8">
    <location>
        <begin position="815"/>
        <end position="825"/>
    </location>
</feature>
<dbReference type="HOGENOM" id="CLU_010084_2_0_1"/>
<dbReference type="SUPFAM" id="SSF57701">
    <property type="entry name" value="Zn2/Cys6 DNA-binding domain"/>
    <property type="match status" value="1"/>
</dbReference>
<keyword evidence="7" id="KW-0539">Nucleus</keyword>
<keyword evidence="4" id="KW-0805">Transcription regulation</keyword>
<proteinExistence type="predicted"/>
<name>A0A0D2H5N3_9EURO</name>
<evidence type="ECO:0000256" key="2">
    <source>
        <dbReference type="ARBA" id="ARBA00022723"/>
    </source>
</evidence>
<sequence length="850" mass="94489">MKMQEEGESPTGSPGPSNSKKRRYARVSRACNECRVRKIRCNGRQPCEPCEDFERCQYQLLDRVSAQSGYLQRLDCTFTSTRGQRMSGAPRTKILEDRLRRARALITRFQAQYPSAQLNLEVNSIFDSPPGSPTSTDADGTGPLDVTSEDHLENMLDGKGRITSTKNSTEYYGGGSGFAFLQQTQLLFHQDSPTTGLRNGTHLSLDAMSRLFDSPLPDKQALATDIPISKLLPSRQAATELLHAVFGQTYQLLQFLHEPTFQKQTDRIYNLDPMDFEDSDHDFLPLFYSVTALGYLFHQKMHHRYGCKGAVNQAMRHFIASRRMVDLERCRDISTLQTLLCFILFLISTARLATAHTFIGLAVAAALRMGLHSQASCEGLSHLEKDIRRRTFWTIVKLDIYSGTVLGLPGMIRLDYVDQPKPSGHIREYANEDWGGFVSLSTRRMFAASAKYLEILMILSKVVQKLYPKTDSEAQGVSESKKIYVSNNTILEIESEFEAWRDGLSDSLGLTKDNNNASSIVYELEMVHNFGYILLYRPFLHYLAKAKSENPPDGRLLRCAACCVKVSRLTISRSNEMLQKGFLAPAAWQSVYTVFLSLVTLIFFLATQHGNMDYAVIQKETEIGVRILARTSCQDIGSRRCLDVLRVLTRRLSHIINLDIDEISAGVQLYCQDSSGGAAVPKPRSSSGDADIGLPDGSAGMGPNEAMGLPGNQQYMFQSPSGSLPGPPLHSLLNATPIYPPEAIAYPIQPPIWEQAAGWQNGGSSPYLTRTSLRQASPPPSVGVAESLTHSDMEVPYTDGFAWPFQMTAHMANGRHNSTDGSQPQPEHHGLTPQDIAAFMRINPGDEPFL</sequence>
<gene>
    <name evidence="10" type="ORF">Z517_06549</name>
</gene>
<dbReference type="InterPro" id="IPR007219">
    <property type="entry name" value="XnlR_reg_dom"/>
</dbReference>
<evidence type="ECO:0000256" key="5">
    <source>
        <dbReference type="ARBA" id="ARBA00023125"/>
    </source>
</evidence>
<dbReference type="GO" id="GO:0043565">
    <property type="term" value="F:sequence-specific DNA binding"/>
    <property type="evidence" value="ECO:0007669"/>
    <property type="project" value="TreeGrafter"/>
</dbReference>
<keyword evidence="11" id="KW-1185">Reference proteome</keyword>
<dbReference type="SMART" id="SM00066">
    <property type="entry name" value="GAL4"/>
    <property type="match status" value="1"/>
</dbReference>
<dbReference type="VEuPathDB" id="FungiDB:Z517_06549"/>
<dbReference type="Pfam" id="PF04082">
    <property type="entry name" value="Fungal_trans"/>
    <property type="match status" value="1"/>
</dbReference>
<dbReference type="PROSITE" id="PS50048">
    <property type="entry name" value="ZN2_CY6_FUNGAL_2"/>
    <property type="match status" value="1"/>
</dbReference>